<accession>A0A177AT42</accession>
<evidence type="ECO:0000313" key="2">
    <source>
        <dbReference type="Proteomes" id="UP000078046"/>
    </source>
</evidence>
<evidence type="ECO:0000313" key="1">
    <source>
        <dbReference type="EMBL" id="OAF64980.1"/>
    </source>
</evidence>
<name>A0A177AT42_9BILA</name>
<gene>
    <name evidence="1" type="ORF">A3Q56_07297</name>
</gene>
<dbReference type="Proteomes" id="UP000078046">
    <property type="component" value="Unassembled WGS sequence"/>
</dbReference>
<comment type="caution">
    <text evidence="1">The sequence shown here is derived from an EMBL/GenBank/DDBJ whole genome shotgun (WGS) entry which is preliminary data.</text>
</comment>
<organism evidence="1 2">
    <name type="scientific">Intoshia linei</name>
    <dbReference type="NCBI Taxonomy" id="1819745"/>
    <lineage>
        <taxon>Eukaryota</taxon>
        <taxon>Metazoa</taxon>
        <taxon>Spiralia</taxon>
        <taxon>Lophotrochozoa</taxon>
        <taxon>Mesozoa</taxon>
        <taxon>Orthonectida</taxon>
        <taxon>Rhopaluridae</taxon>
        <taxon>Intoshia</taxon>
    </lineage>
</organism>
<proteinExistence type="predicted"/>
<protein>
    <submittedName>
        <fullName evidence="1">Uncharacterized protein</fullName>
    </submittedName>
</protein>
<keyword evidence="2" id="KW-1185">Reference proteome</keyword>
<reference evidence="1 2" key="1">
    <citation type="submission" date="2016-04" db="EMBL/GenBank/DDBJ databases">
        <title>The genome of Intoshia linei affirms orthonectids as highly simplified spiralians.</title>
        <authorList>
            <person name="Mikhailov K.V."/>
            <person name="Slusarev G.S."/>
            <person name="Nikitin M.A."/>
            <person name="Logacheva M.D."/>
            <person name="Penin A."/>
            <person name="Aleoshin V."/>
            <person name="Panchin Y.V."/>
        </authorList>
    </citation>
    <scope>NUCLEOTIDE SEQUENCE [LARGE SCALE GENOMIC DNA]</scope>
    <source>
        <strain evidence="1">Intl2013</strain>
        <tissue evidence="1">Whole animal</tissue>
    </source>
</reference>
<dbReference type="EMBL" id="LWCA01001510">
    <property type="protein sequence ID" value="OAF64980.1"/>
    <property type="molecule type" value="Genomic_DNA"/>
</dbReference>
<sequence>MVPIDDNKLSQEIFFSSQRKMTFENVFIKTESIYDVDLVDDDISQDCKDKAIQHINQLLDILIQNPK</sequence>
<dbReference type="AlphaFoldDB" id="A0A177AT42"/>